<evidence type="ECO:0008006" key="2">
    <source>
        <dbReference type="Google" id="ProtNLM"/>
    </source>
</evidence>
<sequence>MAVTACSSSDRVSGDTDFLKPHGITLLDSFVDPVVINHPKGHTIPRLDEKNLELMLGFLEKIQKELTDQEAQEEKCSENALENN</sequence>
<accession>A0A164ZKJ7</accession>
<dbReference type="STRING" id="79200.A0A164ZKJ7"/>
<reference evidence="1" key="1">
    <citation type="journal article" date="2016" name="Nat. Genet.">
        <title>A high-quality carrot genome assembly provides new insights into carotenoid accumulation and asterid genome evolution.</title>
        <authorList>
            <person name="Iorizzo M."/>
            <person name="Ellison S."/>
            <person name="Senalik D."/>
            <person name="Zeng P."/>
            <person name="Satapoomin P."/>
            <person name="Huang J."/>
            <person name="Bowman M."/>
            <person name="Iovene M."/>
            <person name="Sanseverino W."/>
            <person name="Cavagnaro P."/>
            <person name="Yildiz M."/>
            <person name="Macko-Podgorni A."/>
            <person name="Moranska E."/>
            <person name="Grzebelus E."/>
            <person name="Grzebelus D."/>
            <person name="Ashrafi H."/>
            <person name="Zheng Z."/>
            <person name="Cheng S."/>
            <person name="Spooner D."/>
            <person name="Van Deynze A."/>
            <person name="Simon P."/>
        </authorList>
    </citation>
    <scope>NUCLEOTIDE SEQUENCE [LARGE SCALE GENOMIC DNA]</scope>
    <source>
        <tissue evidence="1">Leaf</tissue>
    </source>
</reference>
<protein>
    <recommendedName>
        <fullName evidence="2">Serine hydrolase FSH domain-containing protein</fullName>
    </recommendedName>
</protein>
<name>A0A164ZKJ7_DAUCS</name>
<gene>
    <name evidence="1" type="ORF">DCAR_019296</name>
</gene>
<evidence type="ECO:0000313" key="1">
    <source>
        <dbReference type="EMBL" id="KZM96054.1"/>
    </source>
</evidence>
<proteinExistence type="predicted"/>
<dbReference type="PANTHER" id="PTHR22778:SF51">
    <property type="entry name" value="DIHYDROFOLATE REDUCTASE"/>
    <property type="match status" value="1"/>
</dbReference>
<dbReference type="Gramene" id="KZM96054">
    <property type="protein sequence ID" value="KZM96054"/>
    <property type="gene ID" value="DCAR_019296"/>
</dbReference>
<dbReference type="EMBL" id="LNRQ01000005">
    <property type="protein sequence ID" value="KZM96054.1"/>
    <property type="molecule type" value="Genomic_DNA"/>
</dbReference>
<organism evidence="1">
    <name type="scientific">Daucus carota subsp. sativus</name>
    <name type="common">Carrot</name>
    <dbReference type="NCBI Taxonomy" id="79200"/>
    <lineage>
        <taxon>Eukaryota</taxon>
        <taxon>Viridiplantae</taxon>
        <taxon>Streptophyta</taxon>
        <taxon>Embryophyta</taxon>
        <taxon>Tracheophyta</taxon>
        <taxon>Spermatophyta</taxon>
        <taxon>Magnoliopsida</taxon>
        <taxon>eudicotyledons</taxon>
        <taxon>Gunneridae</taxon>
        <taxon>Pentapetalae</taxon>
        <taxon>asterids</taxon>
        <taxon>campanulids</taxon>
        <taxon>Apiales</taxon>
        <taxon>Apiaceae</taxon>
        <taxon>Apioideae</taxon>
        <taxon>Scandiceae</taxon>
        <taxon>Daucinae</taxon>
        <taxon>Daucus</taxon>
        <taxon>Daucus sect. Daucus</taxon>
    </lineage>
</organism>
<dbReference type="AlphaFoldDB" id="A0A164ZKJ7"/>
<comment type="caution">
    <text evidence="1">The sequence shown here is derived from an EMBL/GenBank/DDBJ whole genome shotgun (WGS) entry which is preliminary data.</text>
</comment>
<dbReference type="PANTHER" id="PTHR22778">
    <property type="entry name" value="OVARIAN CANCER GENE-2 PROTEIN-RELATED"/>
    <property type="match status" value="1"/>
</dbReference>